<dbReference type="InterPro" id="IPR009080">
    <property type="entry name" value="tRNAsynth_Ia_anticodon-bd"/>
</dbReference>
<protein>
    <recommendedName>
        <fullName evidence="1">arginine--tRNA ligase</fullName>
        <ecNumber evidence="1">6.1.1.19</ecNumber>
    </recommendedName>
</protein>
<evidence type="ECO:0000256" key="1">
    <source>
        <dbReference type="ARBA" id="ARBA00012837"/>
    </source>
</evidence>
<proteinExistence type="predicted"/>
<gene>
    <name evidence="7" type="ORF">A3F19_00040</name>
</gene>
<evidence type="ECO:0000259" key="6">
    <source>
        <dbReference type="SMART" id="SM00836"/>
    </source>
</evidence>
<evidence type="ECO:0000256" key="5">
    <source>
        <dbReference type="ARBA" id="ARBA00049339"/>
    </source>
</evidence>
<dbReference type="EC" id="6.1.1.19" evidence="1"/>
<dbReference type="InterPro" id="IPR008909">
    <property type="entry name" value="DALR_anticod-bd"/>
</dbReference>
<dbReference type="AlphaFoldDB" id="A0A1F6WBZ7"/>
<dbReference type="Proteomes" id="UP000177052">
    <property type="component" value="Unassembled WGS sequence"/>
</dbReference>
<comment type="caution">
    <text evidence="7">The sequence shown here is derived from an EMBL/GenBank/DDBJ whole genome shotgun (WGS) entry which is preliminary data.</text>
</comment>
<comment type="catalytic activity">
    <reaction evidence="5">
        <text>tRNA(Arg) + L-arginine + ATP = L-arginyl-tRNA(Arg) + AMP + diphosphate</text>
        <dbReference type="Rhea" id="RHEA:20301"/>
        <dbReference type="Rhea" id="RHEA-COMP:9658"/>
        <dbReference type="Rhea" id="RHEA-COMP:9673"/>
        <dbReference type="ChEBI" id="CHEBI:30616"/>
        <dbReference type="ChEBI" id="CHEBI:32682"/>
        <dbReference type="ChEBI" id="CHEBI:33019"/>
        <dbReference type="ChEBI" id="CHEBI:78442"/>
        <dbReference type="ChEBI" id="CHEBI:78513"/>
        <dbReference type="ChEBI" id="CHEBI:456215"/>
        <dbReference type="EC" id="6.1.1.19"/>
    </reaction>
</comment>
<dbReference type="GO" id="GO:0006420">
    <property type="term" value="P:arginyl-tRNA aminoacylation"/>
    <property type="evidence" value="ECO:0007669"/>
    <property type="project" value="InterPro"/>
</dbReference>
<keyword evidence="3" id="KW-0547">Nucleotide-binding</keyword>
<reference evidence="7 8" key="1">
    <citation type="journal article" date="2016" name="Nat. Commun.">
        <title>Thousands of microbial genomes shed light on interconnected biogeochemical processes in an aquifer system.</title>
        <authorList>
            <person name="Anantharaman K."/>
            <person name="Brown C.T."/>
            <person name="Hug L.A."/>
            <person name="Sharon I."/>
            <person name="Castelle C.J."/>
            <person name="Probst A.J."/>
            <person name="Thomas B.C."/>
            <person name="Singh A."/>
            <person name="Wilkins M.J."/>
            <person name="Karaoz U."/>
            <person name="Brodie E.L."/>
            <person name="Williams K.H."/>
            <person name="Hubbard S.S."/>
            <person name="Banfield J.F."/>
        </authorList>
    </citation>
    <scope>NUCLEOTIDE SEQUENCE [LARGE SCALE GENOMIC DNA]</scope>
</reference>
<dbReference type="GO" id="GO:0005524">
    <property type="term" value="F:ATP binding"/>
    <property type="evidence" value="ECO:0007669"/>
    <property type="project" value="UniProtKB-KW"/>
</dbReference>
<name>A0A1F6WBZ7_9BACT</name>
<evidence type="ECO:0000313" key="7">
    <source>
        <dbReference type="EMBL" id="OGI79433.1"/>
    </source>
</evidence>
<sequence length="77" mass="9016">MYRFPEIVLRSAKEYEPHYITNYLIEIARAYNSFYGNTVIVNKEDKTSSYKIALTFAFTFVMKKGLHLLGIEAPEKM</sequence>
<dbReference type="PANTHER" id="PTHR11956">
    <property type="entry name" value="ARGINYL-TRNA SYNTHETASE"/>
    <property type="match status" value="1"/>
</dbReference>
<dbReference type="InterPro" id="IPR001278">
    <property type="entry name" value="Arg-tRNA-ligase"/>
</dbReference>
<dbReference type="EMBL" id="MFUJ01000011">
    <property type="protein sequence ID" value="OGI79433.1"/>
    <property type="molecule type" value="Genomic_DNA"/>
</dbReference>
<evidence type="ECO:0000256" key="4">
    <source>
        <dbReference type="ARBA" id="ARBA00022840"/>
    </source>
</evidence>
<organism evidence="7 8">
    <name type="scientific">Candidatus Nomurabacteria bacterium RIFCSPHIGHO2_12_FULL_37_29</name>
    <dbReference type="NCBI Taxonomy" id="1801759"/>
    <lineage>
        <taxon>Bacteria</taxon>
        <taxon>Candidatus Nomuraibacteriota</taxon>
    </lineage>
</organism>
<dbReference type="Pfam" id="PF05746">
    <property type="entry name" value="DALR_1"/>
    <property type="match status" value="1"/>
</dbReference>
<dbReference type="GO" id="GO:0004814">
    <property type="term" value="F:arginine-tRNA ligase activity"/>
    <property type="evidence" value="ECO:0007669"/>
    <property type="project" value="UniProtKB-EC"/>
</dbReference>
<accession>A0A1F6WBZ7</accession>
<dbReference type="SUPFAM" id="SSF47323">
    <property type="entry name" value="Anticodon-binding domain of a subclass of class I aminoacyl-tRNA synthetases"/>
    <property type="match status" value="1"/>
</dbReference>
<dbReference type="Gene3D" id="1.10.730.10">
    <property type="entry name" value="Isoleucyl-tRNA Synthetase, Domain 1"/>
    <property type="match status" value="1"/>
</dbReference>
<feature type="domain" description="DALR anticodon binding" evidence="6">
    <location>
        <begin position="1"/>
        <end position="77"/>
    </location>
</feature>
<evidence type="ECO:0000313" key="8">
    <source>
        <dbReference type="Proteomes" id="UP000177052"/>
    </source>
</evidence>
<evidence type="ECO:0000256" key="3">
    <source>
        <dbReference type="ARBA" id="ARBA00022741"/>
    </source>
</evidence>
<evidence type="ECO:0000256" key="2">
    <source>
        <dbReference type="ARBA" id="ARBA00022598"/>
    </source>
</evidence>
<dbReference type="PANTHER" id="PTHR11956:SF5">
    <property type="entry name" value="ARGININE--TRNA LIGASE, CYTOPLASMIC"/>
    <property type="match status" value="1"/>
</dbReference>
<keyword evidence="2" id="KW-0436">Ligase</keyword>
<keyword evidence="4" id="KW-0067">ATP-binding</keyword>
<dbReference type="SMART" id="SM00836">
    <property type="entry name" value="DALR_1"/>
    <property type="match status" value="1"/>
</dbReference>